<evidence type="ECO:0000256" key="1">
    <source>
        <dbReference type="SAM" id="MobiDB-lite"/>
    </source>
</evidence>
<keyword evidence="3" id="KW-1185">Reference proteome</keyword>
<evidence type="ECO:0000313" key="3">
    <source>
        <dbReference type="Proteomes" id="UP000019140"/>
    </source>
</evidence>
<proteinExistence type="predicted"/>
<organism evidence="2 3">
    <name type="scientific">Candidatus Entotheonella gemina</name>
    <dbReference type="NCBI Taxonomy" id="1429439"/>
    <lineage>
        <taxon>Bacteria</taxon>
        <taxon>Pseudomonadati</taxon>
        <taxon>Nitrospinota/Tectimicrobiota group</taxon>
        <taxon>Candidatus Tectimicrobiota</taxon>
        <taxon>Candidatus Entotheonellia</taxon>
        <taxon>Candidatus Entotheonellales</taxon>
        <taxon>Candidatus Entotheonellaceae</taxon>
        <taxon>Candidatus Entotheonella</taxon>
    </lineage>
</organism>
<dbReference type="EMBL" id="AZHX01001172">
    <property type="protein sequence ID" value="ETX04640.1"/>
    <property type="molecule type" value="Genomic_DNA"/>
</dbReference>
<comment type="caution">
    <text evidence="2">The sequence shown here is derived from an EMBL/GenBank/DDBJ whole genome shotgun (WGS) entry which is preliminary data.</text>
</comment>
<accession>W4M367</accession>
<gene>
    <name evidence="2" type="ORF">ETSY2_27665</name>
</gene>
<dbReference type="AlphaFoldDB" id="W4M367"/>
<dbReference type="HOGENOM" id="CLU_1388042_0_0_7"/>
<protein>
    <submittedName>
        <fullName evidence="2">Uncharacterized protein</fullName>
    </submittedName>
</protein>
<feature type="region of interest" description="Disordered" evidence="1">
    <location>
        <begin position="55"/>
        <end position="77"/>
    </location>
</feature>
<evidence type="ECO:0000313" key="2">
    <source>
        <dbReference type="EMBL" id="ETX04640.1"/>
    </source>
</evidence>
<dbReference type="Proteomes" id="UP000019140">
    <property type="component" value="Unassembled WGS sequence"/>
</dbReference>
<name>W4M367_9BACT</name>
<reference evidence="2 3" key="1">
    <citation type="journal article" date="2014" name="Nature">
        <title>An environmental bacterial taxon with a large and distinct metabolic repertoire.</title>
        <authorList>
            <person name="Wilson M.C."/>
            <person name="Mori T."/>
            <person name="Ruckert C."/>
            <person name="Uria A.R."/>
            <person name="Helf M.J."/>
            <person name="Takada K."/>
            <person name="Gernert C."/>
            <person name="Steffens U.A."/>
            <person name="Heycke N."/>
            <person name="Schmitt S."/>
            <person name="Rinke C."/>
            <person name="Helfrich E.J."/>
            <person name="Brachmann A.O."/>
            <person name="Gurgui C."/>
            <person name="Wakimoto T."/>
            <person name="Kracht M."/>
            <person name="Crusemann M."/>
            <person name="Hentschel U."/>
            <person name="Abe I."/>
            <person name="Matsunaga S."/>
            <person name="Kalinowski J."/>
            <person name="Takeyama H."/>
            <person name="Piel J."/>
        </authorList>
    </citation>
    <scope>NUCLEOTIDE SEQUENCE [LARGE SCALE GENOMIC DNA]</scope>
    <source>
        <strain evidence="3">TSY2</strain>
    </source>
</reference>
<sequence>MAEQVLSDERKVHDFVQTMISGLLEFDEDSRFRIHKTVGTFFGFDVPAAQQTVTGAAAHSGSTRAPRTPSFSGGEEVTPKDFLLQKRPNTDIDRVACLAYYLTHYRDTPYFKTVDISKLNTEAAQIKFSNTAYAVGNATKSGLLVHAGKAAKQLSAIGEQYVEALPDSGAAKATLVGMRPRRGRKKVTANNTKSTD</sequence>
<feature type="compositionally biased region" description="Polar residues" evidence="1">
    <location>
        <begin position="55"/>
        <end position="71"/>
    </location>
</feature>